<protein>
    <submittedName>
        <fullName evidence="2">Protein mbtH</fullName>
    </submittedName>
</protein>
<dbReference type="SMART" id="SM00923">
    <property type="entry name" value="MbtH"/>
    <property type="match status" value="1"/>
</dbReference>
<dbReference type="SUPFAM" id="SSF160582">
    <property type="entry name" value="MbtH-like"/>
    <property type="match status" value="1"/>
</dbReference>
<evidence type="ECO:0000259" key="1">
    <source>
        <dbReference type="SMART" id="SM00923"/>
    </source>
</evidence>
<dbReference type="InterPro" id="IPR038020">
    <property type="entry name" value="MbtH-like_sf"/>
</dbReference>
<dbReference type="AlphaFoldDB" id="A0A3L8R978"/>
<dbReference type="GO" id="GO:0019290">
    <property type="term" value="P:siderophore biosynthetic process"/>
    <property type="evidence" value="ECO:0007669"/>
    <property type="project" value="TreeGrafter"/>
</dbReference>
<comment type="caution">
    <text evidence="2">The sequence shown here is derived from an EMBL/GenBank/DDBJ whole genome shotgun (WGS) entry which is preliminary data.</text>
</comment>
<dbReference type="EMBL" id="QYCY01000002">
    <property type="protein sequence ID" value="RLV76231.1"/>
    <property type="molecule type" value="Genomic_DNA"/>
</dbReference>
<sequence>MNPFDDPDAEFLVLVNHEGQYSLWPTFADVPEGWTVDHDKDAREACLAPYRGELDGYAAQEPGRGDGRLNVDWWPPLKAA</sequence>
<dbReference type="GO" id="GO:0005829">
    <property type="term" value="C:cytosol"/>
    <property type="evidence" value="ECO:0007669"/>
    <property type="project" value="TreeGrafter"/>
</dbReference>
<dbReference type="Pfam" id="PF03621">
    <property type="entry name" value="MbtH"/>
    <property type="match status" value="1"/>
</dbReference>
<evidence type="ECO:0000313" key="3">
    <source>
        <dbReference type="Proteomes" id="UP000281594"/>
    </source>
</evidence>
<dbReference type="PANTHER" id="PTHR38444:SF1">
    <property type="entry name" value="ENTEROBACTIN BIOSYNTHESIS PROTEIN YBDZ"/>
    <property type="match status" value="1"/>
</dbReference>
<accession>A0A3L8R978</accession>
<name>A0A3L8R978_STRRN</name>
<dbReference type="InterPro" id="IPR005153">
    <property type="entry name" value="MbtH-like_dom"/>
</dbReference>
<dbReference type="Gene3D" id="3.90.820.10">
    <property type="entry name" value="Structural Genomics, Unknown Function 30-nov-00 1gh9 Mol_id"/>
    <property type="match status" value="1"/>
</dbReference>
<organism evidence="2 3">
    <name type="scientific">Streptomyces rapamycinicus (strain ATCC 29253 / DSM 41530 / NRRL 5491 / AYB-994)</name>
    <name type="common">Streptomyces hygroscopicus (strain ATCC 29253)</name>
    <dbReference type="NCBI Taxonomy" id="1343740"/>
    <lineage>
        <taxon>Bacteria</taxon>
        <taxon>Bacillati</taxon>
        <taxon>Actinomycetota</taxon>
        <taxon>Actinomycetes</taxon>
        <taxon>Kitasatosporales</taxon>
        <taxon>Streptomycetaceae</taxon>
        <taxon>Streptomyces</taxon>
        <taxon>Streptomyces violaceusniger group</taxon>
    </lineage>
</organism>
<dbReference type="InterPro" id="IPR037407">
    <property type="entry name" value="MLP_fam"/>
</dbReference>
<dbReference type="PANTHER" id="PTHR38444">
    <property type="entry name" value="ENTEROBACTIN BIOSYNTHESIS PROTEIN YBDZ"/>
    <property type="match status" value="1"/>
</dbReference>
<reference evidence="2 3" key="1">
    <citation type="journal article" date="2018" name="J. Biol. Chem.">
        <title>Discovery of the actinoplanic acid pathway in Streptomyces rapamycinicus reveals a genetically conserved synergism with rapamycin.</title>
        <authorList>
            <person name="Mrak P."/>
            <person name="Krastel P."/>
            <person name="Pivk Lukancic P."/>
            <person name="Tao J."/>
            <person name="Pistorius D."/>
            <person name="Moore C.M."/>
        </authorList>
    </citation>
    <scope>NUCLEOTIDE SEQUENCE [LARGE SCALE GENOMIC DNA]</scope>
    <source>
        <strain evidence="2 3">NRRL 5491</strain>
    </source>
</reference>
<feature type="domain" description="MbtH-like" evidence="1">
    <location>
        <begin position="2"/>
        <end position="53"/>
    </location>
</feature>
<dbReference type="Proteomes" id="UP000281594">
    <property type="component" value="Unassembled WGS sequence"/>
</dbReference>
<gene>
    <name evidence="2" type="ORF">D3C57_143435</name>
</gene>
<proteinExistence type="predicted"/>
<evidence type="ECO:0000313" key="2">
    <source>
        <dbReference type="EMBL" id="RLV76231.1"/>
    </source>
</evidence>